<proteinExistence type="predicted"/>
<dbReference type="SUPFAM" id="SSF49899">
    <property type="entry name" value="Concanavalin A-like lectins/glucanases"/>
    <property type="match status" value="1"/>
</dbReference>
<dbReference type="EMBL" id="BROQ01000105">
    <property type="protein sequence ID" value="GKZ25224.1"/>
    <property type="molecule type" value="Genomic_DNA"/>
</dbReference>
<keyword evidence="4" id="KW-0732">Signal</keyword>
<dbReference type="PANTHER" id="PTHR37536:SF3">
    <property type="entry name" value="PUTATIVE (AFU_ORTHOLOGUE AFUA_3G02970)-RELATED"/>
    <property type="match status" value="1"/>
</dbReference>
<dbReference type="CDD" id="cd13426">
    <property type="entry name" value="Peptidase_G1"/>
    <property type="match status" value="1"/>
</dbReference>
<dbReference type="PRINTS" id="PR00977">
    <property type="entry name" value="SCYTLDPTASE"/>
</dbReference>
<evidence type="ECO:0000256" key="4">
    <source>
        <dbReference type="SAM" id="SignalP"/>
    </source>
</evidence>
<dbReference type="InterPro" id="IPR038656">
    <property type="entry name" value="Peptidase_G1_sf"/>
</dbReference>
<dbReference type="PANTHER" id="PTHR37536">
    <property type="entry name" value="PUTATIVE (AFU_ORTHOLOGUE AFUA_3G02970)-RELATED"/>
    <property type="match status" value="1"/>
</dbReference>
<evidence type="ECO:0000256" key="3">
    <source>
        <dbReference type="SAM" id="MobiDB-lite"/>
    </source>
</evidence>
<evidence type="ECO:0000256" key="1">
    <source>
        <dbReference type="PIRSR" id="PIRSR600250-50"/>
    </source>
</evidence>
<dbReference type="AlphaFoldDB" id="A0A9W5YYW9"/>
<name>A0A9W5YYW9_9EURO</name>
<feature type="signal peptide" evidence="4">
    <location>
        <begin position="1"/>
        <end position="18"/>
    </location>
</feature>
<organism evidence="5 6">
    <name type="scientific">Aspergillus brasiliensis</name>
    <dbReference type="NCBI Taxonomy" id="319629"/>
    <lineage>
        <taxon>Eukaryota</taxon>
        <taxon>Fungi</taxon>
        <taxon>Dikarya</taxon>
        <taxon>Ascomycota</taxon>
        <taxon>Pezizomycotina</taxon>
        <taxon>Eurotiomycetes</taxon>
        <taxon>Eurotiomycetidae</taxon>
        <taxon>Eurotiales</taxon>
        <taxon>Aspergillaceae</taxon>
        <taxon>Aspergillus</taxon>
        <taxon>Aspergillus subgen. Circumdati</taxon>
    </lineage>
</organism>
<feature type="compositionally biased region" description="Basic residues" evidence="3">
    <location>
        <begin position="28"/>
        <end position="39"/>
    </location>
</feature>
<feature type="region of interest" description="Disordered" evidence="3">
    <location>
        <begin position="28"/>
        <end position="47"/>
    </location>
</feature>
<dbReference type="Pfam" id="PF01828">
    <property type="entry name" value="Peptidase_A4"/>
    <property type="match status" value="1"/>
</dbReference>
<evidence type="ECO:0000256" key="2">
    <source>
        <dbReference type="PIRSR" id="PIRSR600250-51"/>
    </source>
</evidence>
<dbReference type="GO" id="GO:0006508">
    <property type="term" value="P:proteolysis"/>
    <property type="evidence" value="ECO:0007669"/>
    <property type="project" value="InterPro"/>
</dbReference>
<dbReference type="InterPro" id="IPR013320">
    <property type="entry name" value="ConA-like_dom_sf"/>
</dbReference>
<sequence length="283" mass="30142">MKFSAILTGSLFATAALAAPLTEKRRARQAARAAAKRHSNPPYIPGSDKEVLKLTNTTNVEYSSNWAGAVLIGSDYTKVTGEFTVPSVSAGSSSSGGYGDYGYGYYKNKRQSEEYCASAWVGIDGDTCETAILQTGVDFCYEDGETSYEAWYEWYPDYAYNFDSLTISEGDSIKVTVEATSKSSGSATVENLTTGQSVTHTFSGNVEGDLCETNAEWIVEDFESGDSLVAFADFGTVTFTNAEATSGGSTVGPSDATIMDIEQDSTVLTETSVSGDTVTVTYV</sequence>
<feature type="active site" description="Proton acceptor" evidence="1">
    <location>
        <position position="220"/>
    </location>
</feature>
<accession>A0A9W5YYW9</accession>
<comment type="caution">
    <text evidence="5">The sequence shown here is derived from an EMBL/GenBank/DDBJ whole genome shotgun (WGS) entry which is preliminary data.</text>
</comment>
<dbReference type="InterPro" id="IPR000250">
    <property type="entry name" value="Peptidase_G1"/>
</dbReference>
<keyword evidence="2" id="KW-1015">Disulfide bond</keyword>
<feature type="disulfide bond" evidence="2">
    <location>
        <begin position="116"/>
        <end position="140"/>
    </location>
</feature>
<gene>
    <name evidence="5" type="ORF">AbraCBS73388_000681</name>
</gene>
<evidence type="ECO:0000313" key="5">
    <source>
        <dbReference type="EMBL" id="GKZ25224.1"/>
    </source>
</evidence>
<evidence type="ECO:0000313" key="6">
    <source>
        <dbReference type="Proteomes" id="UP001143548"/>
    </source>
</evidence>
<protein>
    <submittedName>
        <fullName evidence="5">Aspergillopepsin-2</fullName>
    </submittedName>
</protein>
<feature type="chain" id="PRO_5040741105" evidence="4">
    <location>
        <begin position="19"/>
        <end position="283"/>
    </location>
</feature>
<feature type="disulfide bond" evidence="2">
    <location>
        <begin position="128"/>
        <end position="211"/>
    </location>
</feature>
<dbReference type="Proteomes" id="UP001143548">
    <property type="component" value="Unassembled WGS sequence"/>
</dbReference>
<dbReference type="GO" id="GO:0070007">
    <property type="term" value="F:glutamic-type endopeptidase activity"/>
    <property type="evidence" value="ECO:0007669"/>
    <property type="project" value="InterPro"/>
</dbReference>
<reference evidence="5" key="1">
    <citation type="submission" date="2022-07" db="EMBL/GenBank/DDBJ databases">
        <title>Taxonomy of Aspergillus series Nigri: significant species reduction supported by multi-species coalescent approaches.</title>
        <authorList>
            <person name="Bian C."/>
            <person name="Kusuya Y."/>
            <person name="Sklenar F."/>
            <person name="D'hooge E."/>
            <person name="Yaguchi T."/>
            <person name="Takahashi H."/>
            <person name="Hubka V."/>
        </authorList>
    </citation>
    <scope>NUCLEOTIDE SEQUENCE</scope>
    <source>
        <strain evidence="5">CBS 733.88</strain>
    </source>
</reference>
<dbReference type="Gene3D" id="2.60.120.700">
    <property type="entry name" value="Peptidase G1"/>
    <property type="match status" value="1"/>
</dbReference>